<gene>
    <name evidence="3" type="ORF">TALK_01185</name>
</gene>
<accession>A0A1Y2LFX7</accession>
<dbReference type="InterPro" id="IPR011008">
    <property type="entry name" value="Dimeric_a/b-barrel"/>
</dbReference>
<dbReference type="InterPro" id="IPR052936">
    <property type="entry name" value="Jasmonate_Hydroxylase-like"/>
</dbReference>
<comment type="caution">
    <text evidence="3">The sequence shown here is derived from an EMBL/GenBank/DDBJ whole genome shotgun (WGS) entry which is preliminary data.</text>
</comment>
<dbReference type="EMBL" id="JFKB01000001">
    <property type="protein sequence ID" value="OSQ50132.1"/>
    <property type="molecule type" value="Genomic_DNA"/>
</dbReference>
<dbReference type="SUPFAM" id="SSF54909">
    <property type="entry name" value="Dimeric alpha+beta barrel"/>
    <property type="match status" value="1"/>
</dbReference>
<feature type="region of interest" description="Disordered" evidence="1">
    <location>
        <begin position="101"/>
        <end position="127"/>
    </location>
</feature>
<dbReference type="PANTHER" id="PTHR37811">
    <property type="entry name" value="BLL5343 PROTEIN"/>
    <property type="match status" value="1"/>
</dbReference>
<evidence type="ECO:0000313" key="4">
    <source>
        <dbReference type="Proteomes" id="UP000193396"/>
    </source>
</evidence>
<proteinExistence type="predicted"/>
<protein>
    <submittedName>
        <fullName evidence="3">Antibiotic biosynthesis monooxygenase</fullName>
    </submittedName>
</protein>
<dbReference type="OrthoDB" id="9797060at2"/>
<dbReference type="PROSITE" id="PS51725">
    <property type="entry name" value="ABM"/>
    <property type="match status" value="1"/>
</dbReference>
<evidence type="ECO:0000313" key="3">
    <source>
        <dbReference type="EMBL" id="OSQ50132.1"/>
    </source>
</evidence>
<keyword evidence="3" id="KW-0503">Monooxygenase</keyword>
<organism evidence="3 4">
    <name type="scientific">Thalassospira alkalitolerans</name>
    <dbReference type="NCBI Taxonomy" id="1293890"/>
    <lineage>
        <taxon>Bacteria</taxon>
        <taxon>Pseudomonadati</taxon>
        <taxon>Pseudomonadota</taxon>
        <taxon>Alphaproteobacteria</taxon>
        <taxon>Rhodospirillales</taxon>
        <taxon>Thalassospiraceae</taxon>
        <taxon>Thalassospira</taxon>
    </lineage>
</organism>
<name>A0A1Y2LFX7_9PROT</name>
<sequence>MIAVIFEVLPHAQHRDAYFAIAKDLRPILETIDGFISIERFESMAEPGKVLSLSFWRDEQAVMAWRNIGEHRMAQHEGRTKIFKDYRLRVADVLRDYGMHQRTETPIDSRNQHDGVLSSENTDESHE</sequence>
<dbReference type="Proteomes" id="UP000193396">
    <property type="component" value="Unassembled WGS sequence"/>
</dbReference>
<dbReference type="GO" id="GO:0004497">
    <property type="term" value="F:monooxygenase activity"/>
    <property type="evidence" value="ECO:0007669"/>
    <property type="project" value="UniProtKB-KW"/>
</dbReference>
<dbReference type="Pfam" id="PF03992">
    <property type="entry name" value="ABM"/>
    <property type="match status" value="1"/>
</dbReference>
<keyword evidence="3" id="KW-0560">Oxidoreductase</keyword>
<evidence type="ECO:0000256" key="1">
    <source>
        <dbReference type="SAM" id="MobiDB-lite"/>
    </source>
</evidence>
<dbReference type="InterPro" id="IPR007138">
    <property type="entry name" value="ABM_dom"/>
</dbReference>
<dbReference type="AlphaFoldDB" id="A0A1Y2LFX7"/>
<dbReference type="STRING" id="1293890.TALK_01185"/>
<feature type="compositionally biased region" description="Basic and acidic residues" evidence="1">
    <location>
        <begin position="101"/>
        <end position="113"/>
    </location>
</feature>
<feature type="domain" description="ABM" evidence="2">
    <location>
        <begin position="1"/>
        <end position="90"/>
    </location>
</feature>
<dbReference type="Gene3D" id="3.30.70.100">
    <property type="match status" value="1"/>
</dbReference>
<evidence type="ECO:0000259" key="2">
    <source>
        <dbReference type="PROSITE" id="PS51725"/>
    </source>
</evidence>
<dbReference type="RefSeq" id="WP_085615026.1">
    <property type="nucleotide sequence ID" value="NZ_JFKB01000001.1"/>
</dbReference>
<dbReference type="PANTHER" id="PTHR37811:SF2">
    <property type="entry name" value="ABM DOMAIN-CONTAINING PROTEIN"/>
    <property type="match status" value="1"/>
</dbReference>
<keyword evidence="4" id="KW-1185">Reference proteome</keyword>
<reference evidence="3 4" key="1">
    <citation type="submission" date="2014-03" db="EMBL/GenBank/DDBJ databases">
        <title>The draft genome sequence of Thalassospira alkalitolerans JCM 18968.</title>
        <authorList>
            <person name="Lai Q."/>
            <person name="Shao Z."/>
        </authorList>
    </citation>
    <scope>NUCLEOTIDE SEQUENCE [LARGE SCALE GENOMIC DNA]</scope>
    <source>
        <strain evidence="3 4">JCM 18968</strain>
    </source>
</reference>